<protein>
    <submittedName>
        <fullName evidence="1">Uncharacterized protein</fullName>
    </submittedName>
</protein>
<gene>
    <name evidence="1" type="ORF">S06H3_61802</name>
</gene>
<proteinExistence type="predicted"/>
<name>X1QLA3_9ZZZZ</name>
<dbReference type="AlphaFoldDB" id="X1QLA3"/>
<accession>X1QLA3</accession>
<dbReference type="EMBL" id="BARV01040601">
    <property type="protein sequence ID" value="GAI55571.1"/>
    <property type="molecule type" value="Genomic_DNA"/>
</dbReference>
<reference evidence="1" key="1">
    <citation type="journal article" date="2014" name="Front. Microbiol.">
        <title>High frequency of phylogenetically diverse reductive dehalogenase-homologous genes in deep subseafloor sedimentary metagenomes.</title>
        <authorList>
            <person name="Kawai M."/>
            <person name="Futagami T."/>
            <person name="Toyoda A."/>
            <person name="Takaki Y."/>
            <person name="Nishi S."/>
            <person name="Hori S."/>
            <person name="Arai W."/>
            <person name="Tsubouchi T."/>
            <person name="Morono Y."/>
            <person name="Uchiyama I."/>
            <person name="Ito T."/>
            <person name="Fujiyama A."/>
            <person name="Inagaki F."/>
            <person name="Takami H."/>
        </authorList>
    </citation>
    <scope>NUCLEOTIDE SEQUENCE</scope>
    <source>
        <strain evidence="1">Expedition CK06-06</strain>
    </source>
</reference>
<comment type="caution">
    <text evidence="1">The sequence shown here is derived from an EMBL/GenBank/DDBJ whole genome shotgun (WGS) entry which is preliminary data.</text>
</comment>
<organism evidence="1">
    <name type="scientific">marine sediment metagenome</name>
    <dbReference type="NCBI Taxonomy" id="412755"/>
    <lineage>
        <taxon>unclassified sequences</taxon>
        <taxon>metagenomes</taxon>
        <taxon>ecological metagenomes</taxon>
    </lineage>
</organism>
<evidence type="ECO:0000313" key="1">
    <source>
        <dbReference type="EMBL" id="GAI55571.1"/>
    </source>
</evidence>
<sequence>MNGKMIRVRARTHERLMEIKHLIEKREDRSVSIDEIIKKLLDKLNNQEKLMG</sequence>